<gene>
    <name evidence="4" type="ORF">DVA86_17700</name>
</gene>
<accession>A0A345Y0K8</accession>
<keyword evidence="2" id="KW-0812">Transmembrane</keyword>
<dbReference type="InterPro" id="IPR046253">
    <property type="entry name" value="DUF6286"/>
</dbReference>
<evidence type="ECO:0000256" key="1">
    <source>
        <dbReference type="SAM" id="MobiDB-lite"/>
    </source>
</evidence>
<feature type="transmembrane region" description="Helical" evidence="2">
    <location>
        <begin position="40"/>
        <end position="58"/>
    </location>
</feature>
<keyword evidence="2" id="KW-0472">Membrane</keyword>
<evidence type="ECO:0000313" key="5">
    <source>
        <dbReference type="Proteomes" id="UP000254425"/>
    </source>
</evidence>
<reference evidence="4 5" key="1">
    <citation type="submission" date="2018-07" db="EMBL/GenBank/DDBJ databases">
        <title>Draft genome of the type strain Streptomyces armeniacus ATCC 15676.</title>
        <authorList>
            <person name="Labana P."/>
            <person name="Gosse J.T."/>
            <person name="Boddy C.N."/>
        </authorList>
    </citation>
    <scope>NUCLEOTIDE SEQUENCE [LARGE SCALE GENOMIC DNA]</scope>
    <source>
        <strain evidence="4 5">ATCC 15676</strain>
    </source>
</reference>
<proteinExistence type="predicted"/>
<dbReference type="RefSeq" id="WP_208884819.1">
    <property type="nucleotide sequence ID" value="NZ_CP031320.1"/>
</dbReference>
<feature type="domain" description="DUF6286" evidence="3">
    <location>
        <begin position="99"/>
        <end position="202"/>
    </location>
</feature>
<sequence length="207" mass="22608">MLEKAHGPDDSLEQSASTAAYDTTRRRGARPDRFWSTRRVPAGLLALVLLAATGLLLYDLASVRADRPAMAWRRTLADELATRPLDDVWVRVGAGAAVLVGLWLLVLAATPGLRALLTMRTDAPVRAGLERAAAALVLRDRAMEVAGVRSVRVKVGRRRVRASAQAHFRDLDEVRGDLDLALEDGIRELGLARQPALSVQVRRPAKR</sequence>
<dbReference type="Pfam" id="PF19803">
    <property type="entry name" value="DUF6286"/>
    <property type="match status" value="1"/>
</dbReference>
<dbReference type="Proteomes" id="UP000254425">
    <property type="component" value="Chromosome"/>
</dbReference>
<keyword evidence="5" id="KW-1185">Reference proteome</keyword>
<dbReference type="EMBL" id="CP031320">
    <property type="protein sequence ID" value="AXK37424.1"/>
    <property type="molecule type" value="Genomic_DNA"/>
</dbReference>
<evidence type="ECO:0000313" key="4">
    <source>
        <dbReference type="EMBL" id="AXK37424.1"/>
    </source>
</evidence>
<evidence type="ECO:0000259" key="3">
    <source>
        <dbReference type="Pfam" id="PF19803"/>
    </source>
</evidence>
<evidence type="ECO:0000256" key="2">
    <source>
        <dbReference type="SAM" id="Phobius"/>
    </source>
</evidence>
<feature type="region of interest" description="Disordered" evidence="1">
    <location>
        <begin position="1"/>
        <end position="25"/>
    </location>
</feature>
<feature type="transmembrane region" description="Helical" evidence="2">
    <location>
        <begin position="88"/>
        <end position="110"/>
    </location>
</feature>
<name>A0A345Y0K8_9ACTN</name>
<organism evidence="4 5">
    <name type="scientific">Streptomyces armeniacus</name>
    <dbReference type="NCBI Taxonomy" id="83291"/>
    <lineage>
        <taxon>Bacteria</taxon>
        <taxon>Bacillati</taxon>
        <taxon>Actinomycetota</taxon>
        <taxon>Actinomycetes</taxon>
        <taxon>Kitasatosporales</taxon>
        <taxon>Streptomycetaceae</taxon>
        <taxon>Streptomyces</taxon>
    </lineage>
</organism>
<dbReference type="KEGG" id="sarm:DVA86_17700"/>
<dbReference type="AlphaFoldDB" id="A0A345Y0K8"/>
<keyword evidence="2" id="KW-1133">Transmembrane helix</keyword>
<protein>
    <recommendedName>
        <fullName evidence="3">DUF6286 domain-containing protein</fullName>
    </recommendedName>
</protein>